<feature type="compositionally biased region" description="Basic and acidic residues" evidence="3">
    <location>
        <begin position="133"/>
        <end position="149"/>
    </location>
</feature>
<sequence>MAVARLSLAQQLAQLDEPAPVDYDPEDLTGHERQSDDEGRAATSAGREHYFEVGPSTLRKSRDSIADPKYEGVKTSRRKLMESEDEEDNIEDQDEESSDDDERIQGEQGWDDEIPSDSEQEGDQQESEIEAAGEERIAARSGERKKEDEPTQVDHLSNVLRKTREEDLKKGKALVRQLNIWDALLDARIRLQKAVTTVNKIASSRTLSESQECQEGLQKYLEESVLLAEDLFELQETLLAMNENIAPPPRKRRRVHEDDDIQKFVEYFSEASMDTVKLEQTLHPWLVQTLAKWSTKIQAVAPSVLLPSNRNAFSKNSNQVKSAVQLVDEVLLDHSRLVSKTRVVRGKVKAADEKEEDPEVFDDTDFYQQLLRDVIESRGEGAGGADDWMALQREKKAKKKVDTKASKGRKLRYEVHEKLQNFMVSVPVVGVWHEEQIDELFASLLGKGFGVSATEDGEDVTAGGFRVFG</sequence>
<feature type="domain" description="Apoptosis-antagonizing transcription factor C-terminal" evidence="4">
    <location>
        <begin position="367"/>
        <end position="445"/>
    </location>
</feature>
<evidence type="ECO:0000259" key="5">
    <source>
        <dbReference type="Pfam" id="PF13339"/>
    </source>
</evidence>
<feature type="region of interest" description="Disordered" evidence="3">
    <location>
        <begin position="12"/>
        <end position="155"/>
    </location>
</feature>
<feature type="compositionally biased region" description="Acidic residues" evidence="3">
    <location>
        <begin position="109"/>
        <end position="132"/>
    </location>
</feature>
<name>A0A8H7CD51_AGABI</name>
<comment type="caution">
    <text evidence="6">The sequence shown here is derived from an EMBL/GenBank/DDBJ whole genome shotgun (WGS) entry which is preliminary data.</text>
</comment>
<dbReference type="AlphaFoldDB" id="A0A8H7CD51"/>
<evidence type="ECO:0000259" key="4">
    <source>
        <dbReference type="Pfam" id="PF08164"/>
    </source>
</evidence>
<evidence type="ECO:0000313" key="6">
    <source>
        <dbReference type="EMBL" id="KAF7770582.1"/>
    </source>
</evidence>
<dbReference type="GO" id="GO:0000462">
    <property type="term" value="P:maturation of SSU-rRNA from tricistronic rRNA transcript (SSU-rRNA, 5.8S rRNA, LSU-rRNA)"/>
    <property type="evidence" value="ECO:0007669"/>
    <property type="project" value="TreeGrafter"/>
</dbReference>
<gene>
    <name evidence="6" type="ORF">Agabi119p4_6556</name>
</gene>
<comment type="similarity">
    <text evidence="1">Belongs to the AATF family.</text>
</comment>
<protein>
    <recommendedName>
        <fullName evidence="2">Protein BFR2</fullName>
    </recommendedName>
</protein>
<evidence type="ECO:0000256" key="2">
    <source>
        <dbReference type="ARBA" id="ARBA00013850"/>
    </source>
</evidence>
<dbReference type="InterPro" id="IPR025160">
    <property type="entry name" value="AATF"/>
</dbReference>
<dbReference type="GO" id="GO:0005730">
    <property type="term" value="C:nucleolus"/>
    <property type="evidence" value="ECO:0007669"/>
    <property type="project" value="TreeGrafter"/>
</dbReference>
<evidence type="ECO:0000313" key="7">
    <source>
        <dbReference type="Proteomes" id="UP000629468"/>
    </source>
</evidence>
<accession>A0A8H7CD51</accession>
<evidence type="ECO:0000256" key="3">
    <source>
        <dbReference type="SAM" id="MobiDB-lite"/>
    </source>
</evidence>
<dbReference type="Proteomes" id="UP000629468">
    <property type="component" value="Unassembled WGS sequence"/>
</dbReference>
<dbReference type="Pfam" id="PF13339">
    <property type="entry name" value="AATF-Che1"/>
    <property type="match status" value="1"/>
</dbReference>
<feature type="domain" description="AATF leucine zipper-containing" evidence="5">
    <location>
        <begin position="167"/>
        <end position="296"/>
    </location>
</feature>
<feature type="compositionally biased region" description="Basic and acidic residues" evidence="3">
    <location>
        <begin position="28"/>
        <end position="51"/>
    </location>
</feature>
<dbReference type="Pfam" id="PF08164">
    <property type="entry name" value="TRAUB"/>
    <property type="match status" value="1"/>
</dbReference>
<proteinExistence type="inferred from homology"/>
<organism evidence="6 7">
    <name type="scientific">Agaricus bisporus var. burnettii</name>
    <dbReference type="NCBI Taxonomy" id="192524"/>
    <lineage>
        <taxon>Eukaryota</taxon>
        <taxon>Fungi</taxon>
        <taxon>Dikarya</taxon>
        <taxon>Basidiomycota</taxon>
        <taxon>Agaricomycotina</taxon>
        <taxon>Agaricomycetes</taxon>
        <taxon>Agaricomycetidae</taxon>
        <taxon>Agaricales</taxon>
        <taxon>Agaricineae</taxon>
        <taxon>Agaricaceae</taxon>
        <taxon>Agaricus</taxon>
    </lineage>
</organism>
<dbReference type="EMBL" id="JABXXO010000009">
    <property type="protein sequence ID" value="KAF7770582.1"/>
    <property type="molecule type" value="Genomic_DNA"/>
</dbReference>
<feature type="compositionally biased region" description="Basic and acidic residues" evidence="3">
    <location>
        <begin position="60"/>
        <end position="82"/>
    </location>
</feature>
<dbReference type="PANTHER" id="PTHR15565:SF0">
    <property type="entry name" value="PROTEIN AATF"/>
    <property type="match status" value="1"/>
</dbReference>
<feature type="compositionally biased region" description="Acidic residues" evidence="3">
    <location>
        <begin position="83"/>
        <end position="102"/>
    </location>
</feature>
<reference evidence="6 7" key="1">
    <citation type="journal article" name="Sci. Rep.">
        <title>Telomere-to-telomere assembled and centromere annotated genomes of the two main subspecies of the button mushroom Agaricus bisporus reveal especially polymorphic chromosome ends.</title>
        <authorList>
            <person name="Sonnenberg A.S.M."/>
            <person name="Sedaghat-Telgerd N."/>
            <person name="Lavrijssen B."/>
            <person name="Ohm R.A."/>
            <person name="Hendrickx P.M."/>
            <person name="Scholtmeijer K."/>
            <person name="Baars J.J.P."/>
            <person name="van Peer A."/>
        </authorList>
    </citation>
    <scope>NUCLEOTIDE SEQUENCE [LARGE SCALE GENOMIC DNA]</scope>
    <source>
        <strain evidence="6 7">H119_p4</strain>
    </source>
</reference>
<dbReference type="InterPro" id="IPR012617">
    <property type="entry name" value="AATF_C"/>
</dbReference>
<dbReference type="PANTHER" id="PTHR15565">
    <property type="entry name" value="AATF PROTEIN APOPTOSIS ANTAGONIZING TRANSCRIPTION FACTOR"/>
    <property type="match status" value="1"/>
</dbReference>
<dbReference type="InterPro" id="IPR039223">
    <property type="entry name" value="AATF/Bfr2"/>
</dbReference>
<evidence type="ECO:0000256" key="1">
    <source>
        <dbReference type="ARBA" id="ARBA00008966"/>
    </source>
</evidence>